<gene>
    <name evidence="7" type="ORF">BAU07_11240</name>
</gene>
<evidence type="ECO:0000256" key="4">
    <source>
        <dbReference type="ARBA" id="ARBA00022970"/>
    </source>
</evidence>
<dbReference type="InterPro" id="IPR051010">
    <property type="entry name" value="BCAA_transport"/>
</dbReference>
<feature type="chain" id="PRO_5008258834" evidence="5">
    <location>
        <begin position="21"/>
        <end position="386"/>
    </location>
</feature>
<evidence type="ECO:0000256" key="1">
    <source>
        <dbReference type="ARBA" id="ARBA00010062"/>
    </source>
</evidence>
<keyword evidence="3 5" id="KW-0732">Signal</keyword>
<evidence type="ECO:0000256" key="2">
    <source>
        <dbReference type="ARBA" id="ARBA00022448"/>
    </source>
</evidence>
<accession>A0A193GDA5</accession>
<comment type="similarity">
    <text evidence="1">Belongs to the leucine-binding protein family.</text>
</comment>
<dbReference type="STRING" id="463014.BAU07_11240"/>
<dbReference type="InterPro" id="IPR028081">
    <property type="entry name" value="Leu-bd"/>
</dbReference>
<dbReference type="InterPro" id="IPR000709">
    <property type="entry name" value="Leu_Ile_Val-bd"/>
</dbReference>
<dbReference type="Proteomes" id="UP000091926">
    <property type="component" value="Chromosome"/>
</dbReference>
<dbReference type="PANTHER" id="PTHR30483:SF6">
    <property type="entry name" value="PERIPLASMIC BINDING PROTEIN OF ABC TRANSPORTER FOR NATURAL AMINO ACIDS"/>
    <property type="match status" value="1"/>
</dbReference>
<proteinExistence type="inferred from homology"/>
<protein>
    <submittedName>
        <fullName evidence="7">Amino acid ABC transporter substrate-binding protein</fullName>
    </submittedName>
</protein>
<dbReference type="KEGG" id="bfz:BAU07_11240"/>
<dbReference type="SUPFAM" id="SSF53822">
    <property type="entry name" value="Periplasmic binding protein-like I"/>
    <property type="match status" value="1"/>
</dbReference>
<reference evidence="7 8" key="1">
    <citation type="submission" date="2016-06" db="EMBL/GenBank/DDBJ databases">
        <title>Complete genome sequences of Bordetella bronchialis and Bordetella flabilis.</title>
        <authorList>
            <person name="LiPuma J.J."/>
            <person name="Spilker T."/>
        </authorList>
    </citation>
    <scope>NUCLEOTIDE SEQUENCE [LARGE SCALE GENOMIC DNA]</scope>
    <source>
        <strain evidence="7 8">AU10664</strain>
    </source>
</reference>
<dbReference type="OrthoDB" id="5289062at2"/>
<name>A0A193GDA5_9BORD</name>
<feature type="signal peptide" evidence="5">
    <location>
        <begin position="1"/>
        <end position="20"/>
    </location>
</feature>
<dbReference type="Pfam" id="PF13458">
    <property type="entry name" value="Peripla_BP_6"/>
    <property type="match status" value="1"/>
</dbReference>
<evidence type="ECO:0000256" key="3">
    <source>
        <dbReference type="ARBA" id="ARBA00022729"/>
    </source>
</evidence>
<dbReference type="RefSeq" id="WP_066657418.1">
    <property type="nucleotide sequence ID" value="NZ_CBCSCL010000006.1"/>
</dbReference>
<dbReference type="Gene3D" id="3.40.50.2300">
    <property type="match status" value="2"/>
</dbReference>
<keyword evidence="4" id="KW-0029">Amino-acid transport</keyword>
<evidence type="ECO:0000256" key="5">
    <source>
        <dbReference type="SAM" id="SignalP"/>
    </source>
</evidence>
<dbReference type="PANTHER" id="PTHR30483">
    <property type="entry name" value="LEUCINE-SPECIFIC-BINDING PROTEIN"/>
    <property type="match status" value="1"/>
</dbReference>
<dbReference type="AlphaFoldDB" id="A0A193GDA5"/>
<sequence>MKNPWVMAGALLLATGGAHAQEVLKIGAMGSLSGPGAAWGQAIQYGAELAAEDVNAKGGLEVAGKKYRVQVIAYDDKYQANEAVTAVNRLIFEDKVKFIIGPMGGATQLAIAPITEKAKVITMTMAFTPLALGPDKPYSFRPILTTSETAPAQIAWVAKTMGIKKVGALFPNDETGQKIIVDLEKAYSRAGTPLAAKELFERDRLDMAPLLTRLMAQGVDAIELDGNAPTTSGLIVKQARELGFKGLILRSGGPATPEIVSVAGKRATEGMIVYSPLDLANPAIKAYADRYQKQYKKPMNGFSPSFYDATHMLFQAMAQAGTVTDTDKVGAALAAIKNYPGIMGTTNWTGKQAYGIDHQVDVPYYLAEVKDGKEIIRAHCTVQACE</sequence>
<organism evidence="7 8">
    <name type="scientific">Bordetella flabilis</name>
    <dbReference type="NCBI Taxonomy" id="463014"/>
    <lineage>
        <taxon>Bacteria</taxon>
        <taxon>Pseudomonadati</taxon>
        <taxon>Pseudomonadota</taxon>
        <taxon>Betaproteobacteria</taxon>
        <taxon>Burkholderiales</taxon>
        <taxon>Alcaligenaceae</taxon>
        <taxon>Bordetella</taxon>
    </lineage>
</organism>
<dbReference type="InterPro" id="IPR028082">
    <property type="entry name" value="Peripla_BP_I"/>
</dbReference>
<dbReference type="EMBL" id="CP016172">
    <property type="protein sequence ID" value="ANN77603.1"/>
    <property type="molecule type" value="Genomic_DNA"/>
</dbReference>
<evidence type="ECO:0000313" key="8">
    <source>
        <dbReference type="Proteomes" id="UP000091926"/>
    </source>
</evidence>
<keyword evidence="8" id="KW-1185">Reference proteome</keyword>
<dbReference type="CDD" id="cd06336">
    <property type="entry name" value="PBP1_ABC_ligand_binding-like"/>
    <property type="match status" value="1"/>
</dbReference>
<feature type="domain" description="Leucine-binding protein" evidence="6">
    <location>
        <begin position="24"/>
        <end position="373"/>
    </location>
</feature>
<dbReference type="GO" id="GO:0006865">
    <property type="term" value="P:amino acid transport"/>
    <property type="evidence" value="ECO:0007669"/>
    <property type="project" value="UniProtKB-KW"/>
</dbReference>
<evidence type="ECO:0000259" key="6">
    <source>
        <dbReference type="Pfam" id="PF13458"/>
    </source>
</evidence>
<keyword evidence="2" id="KW-0813">Transport</keyword>
<dbReference type="PRINTS" id="PR00337">
    <property type="entry name" value="LEUILEVALBP"/>
</dbReference>
<evidence type="ECO:0000313" key="7">
    <source>
        <dbReference type="EMBL" id="ANN77603.1"/>
    </source>
</evidence>